<evidence type="ECO:0000313" key="2">
    <source>
        <dbReference type="EMBL" id="CUA75087.1"/>
    </source>
</evidence>
<accession>A0A0K6G8Z7</accession>
<dbReference type="AlphaFoldDB" id="A0A0K6G8Z7"/>
<gene>
    <name evidence="2" type="ORF">RSOLAG22IIIB_01728</name>
</gene>
<name>A0A0K6G8Z7_9AGAM</name>
<proteinExistence type="predicted"/>
<dbReference type="Proteomes" id="UP000044841">
    <property type="component" value="Unassembled WGS sequence"/>
</dbReference>
<reference evidence="2 3" key="1">
    <citation type="submission" date="2015-07" db="EMBL/GenBank/DDBJ databases">
        <authorList>
            <person name="Noorani M."/>
        </authorList>
    </citation>
    <scope>NUCLEOTIDE SEQUENCE [LARGE SCALE GENOMIC DNA]</scope>
    <source>
        <strain evidence="2">BBA 69670</strain>
    </source>
</reference>
<feature type="compositionally biased region" description="Polar residues" evidence="1">
    <location>
        <begin position="1"/>
        <end position="10"/>
    </location>
</feature>
<feature type="region of interest" description="Disordered" evidence="1">
    <location>
        <begin position="1"/>
        <end position="39"/>
    </location>
</feature>
<dbReference type="EMBL" id="CYGV01001511">
    <property type="protein sequence ID" value="CUA75087.1"/>
    <property type="molecule type" value="Genomic_DNA"/>
</dbReference>
<protein>
    <submittedName>
        <fullName evidence="2">Uncharacterized protein</fullName>
    </submittedName>
</protein>
<organism evidence="2 3">
    <name type="scientific">Rhizoctonia solani</name>
    <dbReference type="NCBI Taxonomy" id="456999"/>
    <lineage>
        <taxon>Eukaryota</taxon>
        <taxon>Fungi</taxon>
        <taxon>Dikarya</taxon>
        <taxon>Basidiomycota</taxon>
        <taxon>Agaricomycotina</taxon>
        <taxon>Agaricomycetes</taxon>
        <taxon>Cantharellales</taxon>
        <taxon>Ceratobasidiaceae</taxon>
        <taxon>Rhizoctonia</taxon>
    </lineage>
</organism>
<sequence length="149" mass="17006">MFIGSNNSTPAPKREISTLEDDEDYLDRPRKKIFTTNPVPPPFVKRRDFAYGPGAAERMREGIAWALEVQRKEEEREAELRRKRDESLAKYHAEMQAKRKQEADAGVPMAPRALEPDIYPIATFDPNETSAFVNFYYFGLLCGGDGLYG</sequence>
<keyword evidence="3" id="KW-1185">Reference proteome</keyword>
<evidence type="ECO:0000256" key="1">
    <source>
        <dbReference type="SAM" id="MobiDB-lite"/>
    </source>
</evidence>
<evidence type="ECO:0000313" key="3">
    <source>
        <dbReference type="Proteomes" id="UP000044841"/>
    </source>
</evidence>